<reference evidence="1 2" key="1">
    <citation type="journal article" date="2011" name="J. Bacteriol.">
        <title>Complete genome sequence and updated annotation of Desulfovibrio alaskensis G20.</title>
        <authorList>
            <person name="Hauser L.J."/>
            <person name="Land M.L."/>
            <person name="Brown S.D."/>
            <person name="Larimer F."/>
            <person name="Keller K.L."/>
            <person name="Rapp-Giles B.J."/>
            <person name="Price M.N."/>
            <person name="Lin M."/>
            <person name="Bruce D.C."/>
            <person name="Detter J.C."/>
            <person name="Tapia R."/>
            <person name="Han C.S."/>
            <person name="Goodwin L.A."/>
            <person name="Cheng J.F."/>
            <person name="Pitluck S."/>
            <person name="Copeland A."/>
            <person name="Lucas S."/>
            <person name="Nolan M."/>
            <person name="Lapidus A.L."/>
            <person name="Palumbo A.V."/>
            <person name="Wall J.D."/>
        </authorList>
    </citation>
    <scope>NUCLEOTIDE SEQUENCE [LARGE SCALE GENOMIC DNA]</scope>
    <source>
        <strain evidence="2">ATCC BAA 1058 / DSM 17464 / G20</strain>
    </source>
</reference>
<dbReference type="STRING" id="207559.Dde_1000"/>
<dbReference type="HOGENOM" id="CLU_174016_0_0_7"/>
<evidence type="ECO:0000313" key="2">
    <source>
        <dbReference type="Proteomes" id="UP000002710"/>
    </source>
</evidence>
<dbReference type="RefSeq" id="WP_011367042.1">
    <property type="nucleotide sequence ID" value="NC_007519.1"/>
</dbReference>
<keyword evidence="2" id="KW-1185">Reference proteome</keyword>
<proteinExistence type="predicted"/>
<name>Q313U5_OLEA2</name>
<dbReference type="eggNOG" id="ENOG5033FES">
    <property type="taxonomic scope" value="Bacteria"/>
</dbReference>
<gene>
    <name evidence="1" type="ordered locus">Dde_1000</name>
</gene>
<dbReference type="AlphaFoldDB" id="Q313U5"/>
<sequence>MNDKTTVIPTVMERLERLDTGQCLDMRTYKRNRSVAIVRTGPDSFTVVERGFHEEMWEGLSADKIRRLLKTLLKREFPRSNKIRLYTLDSFELADVNRMGHGSGRFGT</sequence>
<accession>Q313U5</accession>
<dbReference type="Proteomes" id="UP000002710">
    <property type="component" value="Chromosome"/>
</dbReference>
<dbReference type="EMBL" id="CP000112">
    <property type="protein sequence ID" value="ABB37801.1"/>
    <property type="molecule type" value="Genomic_DNA"/>
</dbReference>
<protein>
    <submittedName>
        <fullName evidence="1">Uncharacterized protein</fullName>
    </submittedName>
</protein>
<organism evidence="1 2">
    <name type="scientific">Oleidesulfovibrio alaskensis (strain ATCC BAA-1058 / DSM 17464 / G20)</name>
    <name type="common">Desulfovibrio alaskensis</name>
    <dbReference type="NCBI Taxonomy" id="207559"/>
    <lineage>
        <taxon>Bacteria</taxon>
        <taxon>Pseudomonadati</taxon>
        <taxon>Thermodesulfobacteriota</taxon>
        <taxon>Desulfovibrionia</taxon>
        <taxon>Desulfovibrionales</taxon>
        <taxon>Desulfovibrionaceae</taxon>
        <taxon>Oleidesulfovibrio</taxon>
    </lineage>
</organism>
<dbReference type="KEGG" id="dde:Dde_1000"/>
<evidence type="ECO:0000313" key="1">
    <source>
        <dbReference type="EMBL" id="ABB37801.1"/>
    </source>
</evidence>